<sequence>MERRAVVKHYKNRWLVVAQELSVSTLMLKESVKIPSHDKKVITMDEHLKYASAADFQICSDIALERKLTEQLNSVYVANFACDGHAYSSKHMIGNLSIYEQEHKCFLQSFIRHSLCFSMLFNTSFQLCSFRAENVGCVVTAESLLAYYCEVQVKNYNSNFQIKIQYIQ</sequence>
<dbReference type="Proteomes" id="UP000054776">
    <property type="component" value="Unassembled WGS sequence"/>
</dbReference>
<evidence type="ECO:0000313" key="2">
    <source>
        <dbReference type="Proteomes" id="UP000054776"/>
    </source>
</evidence>
<evidence type="ECO:0000313" key="1">
    <source>
        <dbReference type="EMBL" id="KRY33158.1"/>
    </source>
</evidence>
<protein>
    <submittedName>
        <fullName evidence="1">Uncharacterized protein</fullName>
    </submittedName>
</protein>
<dbReference type="OrthoDB" id="10607415at2759"/>
<keyword evidence="2" id="KW-1185">Reference proteome</keyword>
<proteinExistence type="predicted"/>
<dbReference type="EMBL" id="JYDH01000086">
    <property type="protein sequence ID" value="KRY33158.1"/>
    <property type="molecule type" value="Genomic_DNA"/>
</dbReference>
<organism evidence="1 2">
    <name type="scientific">Trichinella spiralis</name>
    <name type="common">Trichina worm</name>
    <dbReference type="NCBI Taxonomy" id="6334"/>
    <lineage>
        <taxon>Eukaryota</taxon>
        <taxon>Metazoa</taxon>
        <taxon>Ecdysozoa</taxon>
        <taxon>Nematoda</taxon>
        <taxon>Enoplea</taxon>
        <taxon>Dorylaimia</taxon>
        <taxon>Trichinellida</taxon>
        <taxon>Trichinellidae</taxon>
        <taxon>Trichinella</taxon>
    </lineage>
</organism>
<comment type="caution">
    <text evidence="1">The sequence shown here is derived from an EMBL/GenBank/DDBJ whole genome shotgun (WGS) entry which is preliminary data.</text>
</comment>
<dbReference type="InParanoid" id="A0A0V1B846"/>
<gene>
    <name evidence="1" type="ORF">T01_13022</name>
</gene>
<reference evidence="1 2" key="1">
    <citation type="submission" date="2015-01" db="EMBL/GenBank/DDBJ databases">
        <title>Evolution of Trichinella species and genotypes.</title>
        <authorList>
            <person name="Korhonen P.K."/>
            <person name="Edoardo P."/>
            <person name="Giuseppe L.R."/>
            <person name="Gasser R.B."/>
        </authorList>
    </citation>
    <scope>NUCLEOTIDE SEQUENCE [LARGE SCALE GENOMIC DNA]</scope>
    <source>
        <strain evidence="1">ISS3</strain>
    </source>
</reference>
<dbReference type="AlphaFoldDB" id="A0A0V1B846"/>
<accession>A0A0V1B846</accession>
<name>A0A0V1B846_TRISP</name>